<proteinExistence type="predicted"/>
<sequence>MSLPRQGPSRPISPGAEEINLWAATFLLVPEEHRATTVSADGTRETTAIPSPACETFCIGDTTISHMSHHSLETHLFLHYKPNCGHPVATCRCDITRILMFSGRELAIFDWGQAFIDNKDLKHPKLYKDMVSKNAINGYDVKDMAPDLEAFLRWLASERKRGEYEMWEAQMFSESDKTEAEKSMLFVPVWEIKESSIEEIWGPERMAEMEKRFENEEWVDPRLWVYQGVQNLHGIKALGA</sequence>
<dbReference type="EMBL" id="MU001686">
    <property type="protein sequence ID" value="KAF2455484.1"/>
    <property type="molecule type" value="Genomic_DNA"/>
</dbReference>
<reference evidence="1" key="1">
    <citation type="journal article" date="2020" name="Stud. Mycol.">
        <title>101 Dothideomycetes genomes: a test case for predicting lifestyles and emergence of pathogens.</title>
        <authorList>
            <person name="Haridas S."/>
            <person name="Albert R."/>
            <person name="Binder M."/>
            <person name="Bloem J."/>
            <person name="Labutti K."/>
            <person name="Salamov A."/>
            <person name="Andreopoulos B."/>
            <person name="Baker S."/>
            <person name="Barry K."/>
            <person name="Bills G."/>
            <person name="Bluhm B."/>
            <person name="Cannon C."/>
            <person name="Castanera R."/>
            <person name="Culley D."/>
            <person name="Daum C."/>
            <person name="Ezra D."/>
            <person name="Gonzalez J."/>
            <person name="Henrissat B."/>
            <person name="Kuo A."/>
            <person name="Liang C."/>
            <person name="Lipzen A."/>
            <person name="Lutzoni F."/>
            <person name="Magnuson J."/>
            <person name="Mondo S."/>
            <person name="Nolan M."/>
            <person name="Ohm R."/>
            <person name="Pangilinan J."/>
            <person name="Park H.-J."/>
            <person name="Ramirez L."/>
            <person name="Alfaro M."/>
            <person name="Sun H."/>
            <person name="Tritt A."/>
            <person name="Yoshinaga Y."/>
            <person name="Zwiers L.-H."/>
            <person name="Turgeon B."/>
            <person name="Goodwin S."/>
            <person name="Spatafora J."/>
            <person name="Crous P."/>
            <person name="Grigoriev I."/>
        </authorList>
    </citation>
    <scope>NUCLEOTIDE SEQUENCE</scope>
    <source>
        <strain evidence="1">ATCC 16933</strain>
    </source>
</reference>
<organism evidence="1 2">
    <name type="scientific">Lineolata rhizophorae</name>
    <dbReference type="NCBI Taxonomy" id="578093"/>
    <lineage>
        <taxon>Eukaryota</taxon>
        <taxon>Fungi</taxon>
        <taxon>Dikarya</taxon>
        <taxon>Ascomycota</taxon>
        <taxon>Pezizomycotina</taxon>
        <taxon>Dothideomycetes</taxon>
        <taxon>Dothideomycetes incertae sedis</taxon>
        <taxon>Lineolatales</taxon>
        <taxon>Lineolataceae</taxon>
        <taxon>Lineolata</taxon>
    </lineage>
</organism>
<dbReference type="AlphaFoldDB" id="A0A6A6NVG4"/>
<keyword evidence="2" id="KW-1185">Reference proteome</keyword>
<protein>
    <submittedName>
        <fullName evidence="1">Uncharacterized protein</fullName>
    </submittedName>
</protein>
<name>A0A6A6NVG4_9PEZI</name>
<evidence type="ECO:0000313" key="2">
    <source>
        <dbReference type="Proteomes" id="UP000799766"/>
    </source>
</evidence>
<evidence type="ECO:0000313" key="1">
    <source>
        <dbReference type="EMBL" id="KAF2455484.1"/>
    </source>
</evidence>
<gene>
    <name evidence="1" type="ORF">BDY21DRAFT_365259</name>
</gene>
<accession>A0A6A6NVG4</accession>
<dbReference type="Proteomes" id="UP000799766">
    <property type="component" value="Unassembled WGS sequence"/>
</dbReference>